<evidence type="ECO:0000313" key="2">
    <source>
        <dbReference type="Proteomes" id="UP000022447"/>
    </source>
</evidence>
<dbReference type="AlphaFoldDB" id="X7EIC6"/>
<dbReference type="EMBL" id="JALZ01000008">
    <property type="protein sequence ID" value="ETX14891.1"/>
    <property type="molecule type" value="Genomic_DNA"/>
</dbReference>
<reference evidence="1 2" key="1">
    <citation type="submission" date="2014-01" db="EMBL/GenBank/DDBJ databases">
        <title>Roseivivax halodurans JCM 10272 Genome Sequencing.</title>
        <authorList>
            <person name="Lai Q."/>
            <person name="Li G."/>
            <person name="Shao Z."/>
        </authorList>
    </citation>
    <scope>NUCLEOTIDE SEQUENCE [LARGE SCALE GENOMIC DNA]</scope>
    <source>
        <strain evidence="1 2">JCM 10272</strain>
    </source>
</reference>
<gene>
    <name evidence="1" type="ORF">OCH239_20775</name>
</gene>
<dbReference type="Proteomes" id="UP000022447">
    <property type="component" value="Unassembled WGS sequence"/>
</dbReference>
<sequence length="210" mass="24296">MQHLDVDKTTKQLVSFLTGIVPWNYSIAKSCAKWQIEDGIDRRTALHIVREKGSALGRKHNAEVVEAWFDFVAENPISGVRAFDDFVEWFPLGPGIRVPIKPLTVVRDQGHFSPVFFIPWSKIPFSDYQARLLFSILERSIFRHTDFEKSPGKIIFFPKVPTGSLGWQRKPSIWCRGDFDLLTDTQIIEQIEVFEASRERAKEWFEQNLG</sequence>
<evidence type="ECO:0000313" key="1">
    <source>
        <dbReference type="EMBL" id="ETX14891.1"/>
    </source>
</evidence>
<protein>
    <submittedName>
        <fullName evidence="1">Uncharacterized protein</fullName>
    </submittedName>
</protein>
<organism evidence="1 2">
    <name type="scientific">Roseivivax halodurans JCM 10272</name>
    <dbReference type="NCBI Taxonomy" id="1449350"/>
    <lineage>
        <taxon>Bacteria</taxon>
        <taxon>Pseudomonadati</taxon>
        <taxon>Pseudomonadota</taxon>
        <taxon>Alphaproteobacteria</taxon>
        <taxon>Rhodobacterales</taxon>
        <taxon>Roseobacteraceae</taxon>
        <taxon>Roseivivax</taxon>
    </lineage>
</organism>
<proteinExistence type="predicted"/>
<dbReference type="OrthoDB" id="8116050at2"/>
<accession>X7EIC6</accession>
<comment type="caution">
    <text evidence="1">The sequence shown here is derived from an EMBL/GenBank/DDBJ whole genome shotgun (WGS) entry which is preliminary data.</text>
</comment>
<keyword evidence="2" id="KW-1185">Reference proteome</keyword>
<name>X7EIC6_9RHOB</name>